<keyword evidence="4" id="KW-1185">Reference proteome</keyword>
<dbReference type="InterPro" id="IPR038548">
    <property type="entry name" value="SporV_AA_N_sf"/>
</dbReference>
<organism evidence="3 4">
    <name type="scientific">Blautia caecimuris</name>
    <dbReference type="NCBI Taxonomy" id="1796615"/>
    <lineage>
        <taxon>Bacteria</taxon>
        <taxon>Bacillati</taxon>
        <taxon>Bacillota</taxon>
        <taxon>Clostridia</taxon>
        <taxon>Lachnospirales</taxon>
        <taxon>Lachnospiraceae</taxon>
        <taxon>Blautia</taxon>
    </lineage>
</organism>
<evidence type="ECO:0000313" key="3">
    <source>
        <dbReference type="EMBL" id="MET3751239.1"/>
    </source>
</evidence>
<keyword evidence="1" id="KW-1133">Transmembrane helix</keyword>
<accession>A0ABV2M434</accession>
<dbReference type="Pfam" id="PF12164">
    <property type="entry name" value="SporV_AA"/>
    <property type="match status" value="1"/>
</dbReference>
<evidence type="ECO:0000259" key="2">
    <source>
        <dbReference type="Pfam" id="PF12164"/>
    </source>
</evidence>
<feature type="domain" description="Stage V sporulation protein AA" evidence="2">
    <location>
        <begin position="3"/>
        <end position="89"/>
    </location>
</feature>
<sequence length="210" mass="23869">MNDTLYLQLDQNIEVHHPHVYLQDIARLSCTNAKLLNRLRVLPVANLDPEKPGRYVMTAMDLVDLIQKKEPELTITHIGEPDFILTYKKTGASHQLFHIVKTAFVCLISFFGAAFSIMTFNTDADVGKLFRQIYEQVTGSVSNGFTILEFTYSVGLGLGVLFFFNHFSRVKITSDPSPMQVQMRIYEDQVNSTVIEDINRKQAAEHQEPS</sequence>
<dbReference type="InterPro" id="IPR021997">
    <property type="entry name" value="SporV_AA"/>
</dbReference>
<evidence type="ECO:0000313" key="4">
    <source>
        <dbReference type="Proteomes" id="UP001549106"/>
    </source>
</evidence>
<dbReference type="EMBL" id="JBEPMJ010000019">
    <property type="protein sequence ID" value="MET3751239.1"/>
    <property type="molecule type" value="Genomic_DNA"/>
</dbReference>
<reference evidence="3 4" key="1">
    <citation type="submission" date="2024-06" db="EMBL/GenBank/DDBJ databases">
        <title>Genomic Encyclopedia of Type Strains, Phase IV (KMG-IV): sequencing the most valuable type-strain genomes for metagenomic binning, comparative biology and taxonomic classification.</title>
        <authorList>
            <person name="Goeker M."/>
        </authorList>
    </citation>
    <scope>NUCLEOTIDE SEQUENCE [LARGE SCALE GENOMIC DNA]</scope>
    <source>
        <strain evidence="3 4">DSM 29492</strain>
    </source>
</reference>
<gene>
    <name evidence="3" type="ORF">ABID24_002497</name>
</gene>
<feature type="transmembrane region" description="Helical" evidence="1">
    <location>
        <begin position="140"/>
        <end position="164"/>
    </location>
</feature>
<dbReference type="RefSeq" id="WP_147597924.1">
    <property type="nucleotide sequence ID" value="NZ_BAABXP010000002.1"/>
</dbReference>
<dbReference type="Proteomes" id="UP001549106">
    <property type="component" value="Unassembled WGS sequence"/>
</dbReference>
<feature type="transmembrane region" description="Helical" evidence="1">
    <location>
        <begin position="96"/>
        <end position="120"/>
    </location>
</feature>
<comment type="caution">
    <text evidence="3">The sequence shown here is derived from an EMBL/GenBank/DDBJ whole genome shotgun (WGS) entry which is preliminary data.</text>
</comment>
<proteinExistence type="predicted"/>
<keyword evidence="1" id="KW-0812">Transmembrane</keyword>
<dbReference type="Gene3D" id="2.60.480.10">
    <property type="entry name" value="eubacterium ventriosum atcc domain"/>
    <property type="match status" value="1"/>
</dbReference>
<keyword evidence="1" id="KW-0472">Membrane</keyword>
<evidence type="ECO:0000256" key="1">
    <source>
        <dbReference type="SAM" id="Phobius"/>
    </source>
</evidence>
<protein>
    <submittedName>
        <fullName evidence="3">Stage V sporulation protein AA</fullName>
    </submittedName>
</protein>
<name>A0ABV2M434_9FIRM</name>